<keyword evidence="7 9" id="KW-0472">Membrane</keyword>
<evidence type="ECO:0000313" key="11">
    <source>
        <dbReference type="Proteomes" id="UP001353858"/>
    </source>
</evidence>
<organism evidence="10 11">
    <name type="scientific">Aquatica leii</name>
    <dbReference type="NCBI Taxonomy" id="1421715"/>
    <lineage>
        <taxon>Eukaryota</taxon>
        <taxon>Metazoa</taxon>
        <taxon>Ecdysozoa</taxon>
        <taxon>Arthropoda</taxon>
        <taxon>Hexapoda</taxon>
        <taxon>Insecta</taxon>
        <taxon>Pterygota</taxon>
        <taxon>Neoptera</taxon>
        <taxon>Endopterygota</taxon>
        <taxon>Coleoptera</taxon>
        <taxon>Polyphaga</taxon>
        <taxon>Elateriformia</taxon>
        <taxon>Elateroidea</taxon>
        <taxon>Lampyridae</taxon>
        <taxon>Luciolinae</taxon>
        <taxon>Aquatica</taxon>
    </lineage>
</organism>
<sequence length="355" mass="41529">MKLAVFLTFAPLVFVLSNFEVTFSTNYILLGKTRKKDLPFEATRFGNWTNNATVQVSVKNYKILNVEPSFIFVEPYNKSYNLSFEGKSIGHTKVDIFSEVENVRITHWQLVVDVYKYYSLYCISRILFWAYIILLTIAFYSQIVLNYKRKSVIGLSFDAILFFVVEHATFFIFYFGLNYLSSNQDDQFKAFPSYFLMLKQGSMIYNINGLVVISIITVQCFLYESGNQKVSVYAKTVFTLILLFALFFMAWRGFRLTKWLNRVYSFLVIIVSAFKFFPQIFLNYKRKSTKGLSMVFVNFKLLGGILILLQLMLDSFNFGDWSLIFKIPIMIAVAIINITLSVFILIQRYYLYKIK</sequence>
<evidence type="ECO:0000256" key="3">
    <source>
        <dbReference type="ARBA" id="ARBA00022448"/>
    </source>
</evidence>
<evidence type="ECO:0000256" key="7">
    <source>
        <dbReference type="ARBA" id="ARBA00023136"/>
    </source>
</evidence>
<accession>A0AAN7P755</accession>
<evidence type="ECO:0000313" key="10">
    <source>
        <dbReference type="EMBL" id="KAK4875901.1"/>
    </source>
</evidence>
<feature type="transmembrane region" description="Helical" evidence="9">
    <location>
        <begin position="325"/>
        <end position="346"/>
    </location>
</feature>
<dbReference type="GO" id="GO:0005774">
    <property type="term" value="C:vacuolar membrane"/>
    <property type="evidence" value="ECO:0007669"/>
    <property type="project" value="TreeGrafter"/>
</dbReference>
<reference evidence="11" key="1">
    <citation type="submission" date="2023-01" db="EMBL/GenBank/DDBJ databases">
        <title>Key to firefly adult light organ development and bioluminescence: homeobox transcription factors regulate luciferase expression and transportation to peroxisome.</title>
        <authorList>
            <person name="Fu X."/>
        </authorList>
    </citation>
    <scope>NUCLEOTIDE SEQUENCE [LARGE SCALE GENOMIC DNA]</scope>
</reference>
<feature type="transmembrane region" description="Helical" evidence="9">
    <location>
        <begin position="263"/>
        <end position="282"/>
    </location>
</feature>
<feature type="transmembrane region" description="Helical" evidence="9">
    <location>
        <begin position="230"/>
        <end position="251"/>
    </location>
</feature>
<dbReference type="InterPro" id="IPR006603">
    <property type="entry name" value="PQ-loop_rpt"/>
</dbReference>
<keyword evidence="3" id="KW-0813">Transport</keyword>
<comment type="subcellular location">
    <subcellularLocation>
        <location evidence="1">Endomembrane system</location>
        <topology evidence="1">Multi-pass membrane protein</topology>
    </subcellularLocation>
</comment>
<proteinExistence type="inferred from homology"/>
<evidence type="ECO:0000256" key="5">
    <source>
        <dbReference type="ARBA" id="ARBA00022737"/>
    </source>
</evidence>
<name>A0AAN7P755_9COLE</name>
<dbReference type="GO" id="GO:0012505">
    <property type="term" value="C:endomembrane system"/>
    <property type="evidence" value="ECO:0007669"/>
    <property type="project" value="UniProtKB-SubCell"/>
</dbReference>
<dbReference type="Gene3D" id="1.20.1280.290">
    <property type="match status" value="2"/>
</dbReference>
<evidence type="ECO:0000256" key="4">
    <source>
        <dbReference type="ARBA" id="ARBA00022692"/>
    </source>
</evidence>
<dbReference type="AlphaFoldDB" id="A0AAN7P755"/>
<evidence type="ECO:0000256" key="2">
    <source>
        <dbReference type="ARBA" id="ARBA00006855"/>
    </source>
</evidence>
<dbReference type="Proteomes" id="UP001353858">
    <property type="component" value="Unassembled WGS sequence"/>
</dbReference>
<comment type="caution">
    <text evidence="10">The sequence shown here is derived from an EMBL/GenBank/DDBJ whole genome shotgun (WGS) entry which is preliminary data.</text>
</comment>
<evidence type="ECO:0000256" key="8">
    <source>
        <dbReference type="ARBA" id="ARBA00048473"/>
    </source>
</evidence>
<dbReference type="SMART" id="SM00679">
    <property type="entry name" value="CTNS"/>
    <property type="match status" value="2"/>
</dbReference>
<evidence type="ECO:0000256" key="9">
    <source>
        <dbReference type="SAM" id="Phobius"/>
    </source>
</evidence>
<keyword evidence="11" id="KW-1185">Reference proteome</keyword>
<dbReference type="PANTHER" id="PTHR13131:SF5">
    <property type="entry name" value="CYSTINOSIN"/>
    <property type="match status" value="1"/>
</dbReference>
<evidence type="ECO:0000256" key="1">
    <source>
        <dbReference type="ARBA" id="ARBA00004127"/>
    </source>
</evidence>
<protein>
    <submittedName>
        <fullName evidence="10">Uncharacterized protein</fullName>
    </submittedName>
</protein>
<dbReference type="InterPro" id="IPR005282">
    <property type="entry name" value="LC_transporter"/>
</dbReference>
<feature type="transmembrane region" description="Helical" evidence="9">
    <location>
        <begin position="118"/>
        <end position="140"/>
    </location>
</feature>
<comment type="catalytic activity">
    <reaction evidence="8">
        <text>L-cystine(out) + H(+)(out) = L-cystine(in) + H(+)(in)</text>
        <dbReference type="Rhea" id="RHEA:66172"/>
        <dbReference type="ChEBI" id="CHEBI:15378"/>
        <dbReference type="ChEBI" id="CHEBI:35491"/>
    </reaction>
    <physiologicalReaction direction="left-to-right" evidence="8">
        <dbReference type="Rhea" id="RHEA:66173"/>
    </physiologicalReaction>
</comment>
<feature type="transmembrane region" description="Helical" evidence="9">
    <location>
        <begin position="203"/>
        <end position="223"/>
    </location>
</feature>
<dbReference type="GO" id="GO:0015184">
    <property type="term" value="F:L-cystine transmembrane transporter activity"/>
    <property type="evidence" value="ECO:0007669"/>
    <property type="project" value="TreeGrafter"/>
</dbReference>
<comment type="similarity">
    <text evidence="2">Belongs to the cystinosin family.</text>
</comment>
<evidence type="ECO:0000256" key="6">
    <source>
        <dbReference type="ARBA" id="ARBA00022989"/>
    </source>
</evidence>
<dbReference type="EMBL" id="JARPUR010000005">
    <property type="protein sequence ID" value="KAK4875901.1"/>
    <property type="molecule type" value="Genomic_DNA"/>
</dbReference>
<dbReference type="PANTHER" id="PTHR13131">
    <property type="entry name" value="CYSTINOSIN"/>
    <property type="match status" value="1"/>
</dbReference>
<feature type="transmembrane region" description="Helical" evidence="9">
    <location>
        <begin position="294"/>
        <end position="313"/>
    </location>
</feature>
<keyword evidence="6 9" id="KW-1133">Transmembrane helix</keyword>
<gene>
    <name evidence="10" type="ORF">RN001_012323</name>
</gene>
<dbReference type="Pfam" id="PF04193">
    <property type="entry name" value="PQ-loop"/>
    <property type="match status" value="2"/>
</dbReference>
<feature type="transmembrane region" description="Helical" evidence="9">
    <location>
        <begin position="152"/>
        <end position="175"/>
    </location>
</feature>
<keyword evidence="4 9" id="KW-0812">Transmembrane</keyword>
<keyword evidence="5" id="KW-0677">Repeat</keyword>